<accession>A0ABN8XA58</accession>
<name>A0ABN8XA58_9GAMM</name>
<dbReference type="RefSeq" id="WP_317963414.1">
    <property type="nucleotide sequence ID" value="NZ_OX458333.1"/>
</dbReference>
<sequence length="395" mass="45161">MAYLLSWQAEVYSAADTTDTWRLNFSESIGYDDNLFRLSDNKDSLARLLPSGASKTDVINRFSVEGLINYKVSRQRFLLDFRVDDNRFIRNDKLNNLSANAKAALEWQIGKYLSGDIGYRYRRYLGAFTNTVFFGKDMVTENIAYLNSRISWDPNWRIHAGIQWAKAAHGAEERSSWDSQSIGVSIGLDYISTSKNVTGLEYRLTEADFPNTELSQDTQIDNHYMEQSVGASLSWQIFKKVRLDGRIGYTIRDHRTFSSRNFSGEIWRISVDWEPTAKTRINLAGWRDLLSAPDLTATYIIDEGISLSPSWSVTKKIALSGKIYYETQDYAGDPGLIKGISVRRDEIFGGQITVHYMPRQNAEVSLSYRAEERSSNRLFADYVYSSIFASATFRF</sequence>
<organism evidence="1 2">
    <name type="scientific">Methylocaldum szegediense</name>
    <dbReference type="NCBI Taxonomy" id="73780"/>
    <lineage>
        <taxon>Bacteria</taxon>
        <taxon>Pseudomonadati</taxon>
        <taxon>Pseudomonadota</taxon>
        <taxon>Gammaproteobacteria</taxon>
        <taxon>Methylococcales</taxon>
        <taxon>Methylococcaceae</taxon>
        <taxon>Methylocaldum</taxon>
    </lineage>
</organism>
<dbReference type="EMBL" id="OX458333">
    <property type="protein sequence ID" value="CAI8926208.1"/>
    <property type="molecule type" value="Genomic_DNA"/>
</dbReference>
<dbReference type="NCBIfam" id="TIGR03014">
    <property type="entry name" value="EpsL"/>
    <property type="match status" value="1"/>
</dbReference>
<gene>
    <name evidence="1" type="ORF">MSZNOR_3942</name>
</gene>
<evidence type="ECO:0000313" key="2">
    <source>
        <dbReference type="Proteomes" id="UP001162030"/>
    </source>
</evidence>
<reference evidence="1 2" key="1">
    <citation type="submission" date="2023-03" db="EMBL/GenBank/DDBJ databases">
        <authorList>
            <person name="Pearce D."/>
        </authorList>
    </citation>
    <scope>NUCLEOTIDE SEQUENCE [LARGE SCALE GENOMIC DNA]</scope>
    <source>
        <strain evidence="1">Msz</strain>
    </source>
</reference>
<dbReference type="Pfam" id="PF10082">
    <property type="entry name" value="BBP2_2"/>
    <property type="match status" value="1"/>
</dbReference>
<keyword evidence="2" id="KW-1185">Reference proteome</keyword>
<dbReference type="Proteomes" id="UP001162030">
    <property type="component" value="Chromosome"/>
</dbReference>
<dbReference type="InterPro" id="IPR017465">
    <property type="entry name" value="EpsL_proteobac"/>
</dbReference>
<evidence type="ECO:0000313" key="1">
    <source>
        <dbReference type="EMBL" id="CAI8926208.1"/>
    </source>
</evidence>
<dbReference type="SUPFAM" id="SSF56925">
    <property type="entry name" value="OMPA-like"/>
    <property type="match status" value="1"/>
</dbReference>
<proteinExistence type="predicted"/>
<protein>
    <submittedName>
        <fullName evidence="1">Exopolysaccharide biosynthesis operon protein EpsL</fullName>
    </submittedName>
</protein>
<dbReference type="InterPro" id="IPR018759">
    <property type="entry name" value="BBP2_2"/>
</dbReference>
<dbReference type="InterPro" id="IPR011250">
    <property type="entry name" value="OMP/PagP_B-barrel"/>
</dbReference>